<keyword evidence="1" id="KW-0472">Membrane</keyword>
<reference evidence="2 3" key="1">
    <citation type="submission" date="2018-11" db="EMBL/GenBank/DDBJ databases">
        <title>Trebonia kvetii gen.nov., sp.nov., a novel acidophilic actinobacterium, and proposal of the new actinobacterial family Treboniaceae fam. nov.</title>
        <authorList>
            <person name="Rapoport D."/>
            <person name="Sagova-Mareckova M."/>
            <person name="Sedlacek I."/>
            <person name="Provaznik J."/>
            <person name="Kralova S."/>
            <person name="Pavlinic D."/>
            <person name="Benes V."/>
            <person name="Kopecky J."/>
        </authorList>
    </citation>
    <scope>NUCLEOTIDE SEQUENCE [LARGE SCALE GENOMIC DNA]</scope>
    <source>
        <strain evidence="2 3">15Tr583</strain>
    </source>
</reference>
<comment type="caution">
    <text evidence="2">The sequence shown here is derived from an EMBL/GenBank/DDBJ whole genome shotgun (WGS) entry which is preliminary data.</text>
</comment>
<organism evidence="2 3">
    <name type="scientific">Trebonia kvetii</name>
    <dbReference type="NCBI Taxonomy" id="2480626"/>
    <lineage>
        <taxon>Bacteria</taxon>
        <taxon>Bacillati</taxon>
        <taxon>Actinomycetota</taxon>
        <taxon>Actinomycetes</taxon>
        <taxon>Streptosporangiales</taxon>
        <taxon>Treboniaceae</taxon>
        <taxon>Trebonia</taxon>
    </lineage>
</organism>
<dbReference type="PANTHER" id="PTHR33392:SF6">
    <property type="entry name" value="POLYISOPRENYL-TEICHOIC ACID--PEPTIDOGLYCAN TEICHOIC ACID TRANSFERASE TAGU"/>
    <property type="match status" value="1"/>
</dbReference>
<proteinExistence type="predicted"/>
<dbReference type="InterPro" id="IPR050922">
    <property type="entry name" value="LytR/CpsA/Psr_CW_biosynth"/>
</dbReference>
<feature type="transmembrane region" description="Helical" evidence="1">
    <location>
        <begin position="12"/>
        <end position="33"/>
    </location>
</feature>
<evidence type="ECO:0000313" key="3">
    <source>
        <dbReference type="Proteomes" id="UP000460272"/>
    </source>
</evidence>
<evidence type="ECO:0000313" key="2">
    <source>
        <dbReference type="EMBL" id="TVZ01135.1"/>
    </source>
</evidence>
<evidence type="ECO:0000256" key="1">
    <source>
        <dbReference type="SAM" id="Phobius"/>
    </source>
</evidence>
<dbReference type="OrthoDB" id="9782542at2"/>
<keyword evidence="1" id="KW-1133">Transmembrane helix</keyword>
<dbReference type="Gene3D" id="3.30.420.590">
    <property type="match status" value="1"/>
</dbReference>
<gene>
    <name evidence="2" type="ORF">EAS64_33115</name>
</gene>
<protein>
    <recommendedName>
        <fullName evidence="4">LytR family transcriptional regulator</fullName>
    </recommendedName>
</protein>
<accession>A0A6P2BSK5</accession>
<keyword evidence="1" id="KW-0812">Transmembrane</keyword>
<evidence type="ECO:0008006" key="4">
    <source>
        <dbReference type="Google" id="ProtNLM"/>
    </source>
</evidence>
<dbReference type="RefSeq" id="WP_145859462.1">
    <property type="nucleotide sequence ID" value="NZ_RPFW01000007.1"/>
</dbReference>
<sequence length="146" mass="14828">MLGFKTLVGKALYGLGCVVAAVVMLVSGVAYYGTRAVNSPGTSPNLSGGPSTGPMNILIIGLESRTYWDGTSVDHHIGVVTHIGTAADGNGGNAANTLILLHIFAGGRKAVGFSIPRDAYVPMVGTMGLGASPSKIDNAYGYAMAQ</sequence>
<dbReference type="PANTHER" id="PTHR33392">
    <property type="entry name" value="POLYISOPRENYL-TEICHOIC ACID--PEPTIDOGLYCAN TEICHOIC ACID TRANSFERASE TAGU"/>
    <property type="match status" value="1"/>
</dbReference>
<dbReference type="Proteomes" id="UP000460272">
    <property type="component" value="Unassembled WGS sequence"/>
</dbReference>
<dbReference type="AlphaFoldDB" id="A0A6P2BSK5"/>
<dbReference type="EMBL" id="RPFW01000007">
    <property type="protein sequence ID" value="TVZ01135.1"/>
    <property type="molecule type" value="Genomic_DNA"/>
</dbReference>
<keyword evidence="3" id="KW-1185">Reference proteome</keyword>
<name>A0A6P2BSK5_9ACTN</name>